<dbReference type="RefSeq" id="XP_004355534.1">
    <property type="nucleotide sequence ID" value="XM_004355481.1"/>
</dbReference>
<keyword evidence="2" id="KW-1185">Reference proteome</keyword>
<dbReference type="KEGG" id="dfa:DFA_08031"/>
<evidence type="ECO:0000313" key="2">
    <source>
        <dbReference type="Proteomes" id="UP000007797"/>
    </source>
</evidence>
<dbReference type="Proteomes" id="UP000007797">
    <property type="component" value="Unassembled WGS sequence"/>
</dbReference>
<gene>
    <name evidence="1" type="ORF">DFA_08031</name>
</gene>
<proteinExistence type="predicted"/>
<dbReference type="EMBL" id="GL883021">
    <property type="protein sequence ID" value="EGG17050.1"/>
    <property type="molecule type" value="Genomic_DNA"/>
</dbReference>
<organism evidence="1 2">
    <name type="scientific">Cavenderia fasciculata</name>
    <name type="common">Slime mold</name>
    <name type="synonym">Dictyostelium fasciculatum</name>
    <dbReference type="NCBI Taxonomy" id="261658"/>
    <lineage>
        <taxon>Eukaryota</taxon>
        <taxon>Amoebozoa</taxon>
        <taxon>Evosea</taxon>
        <taxon>Eumycetozoa</taxon>
        <taxon>Dictyostelia</taxon>
        <taxon>Acytosteliales</taxon>
        <taxon>Cavenderiaceae</taxon>
        <taxon>Cavenderia</taxon>
    </lineage>
</organism>
<accession>F4Q4P1</accession>
<dbReference type="GeneID" id="14869138"/>
<sequence length="414" mass="48877">MTTYIDSLSIDKCKELISVGLESIQSRTYIKIYGIIPNDQRIESIYDNAIGRITNVYQYLESIQSIVHIQDIRELANLAEKNHKLCRILAQREVVMTLLQIIIRAEELWKHNYYTRLPLTEQNVNQLYTTLDNESLMLDCIDLLNSILPWVNVSDIPYERFYKVICIHSTSPTSYRLACAVLRTMTLNRETIQPFISVGMINIVRFFLVYQVKSEYSQLQEYWLQITNIIFKDNDRRYYFKSLSDQSLIEEYYEKGRFKLWIPQAKGLRITSFRVMSEIILDGIGYYQGWINTTALFMGHVYIDSPFSDMIYRRLDSTVTRYLASSFYASSLLLYFTVFLSRKEFIYLSVSTVLAMSINMYQERLVNHQKLSGFIYKAFAKYYQTPPHLDSSINNNDQRKMINNRSDILDYPFQ</sequence>
<protein>
    <submittedName>
        <fullName evidence="1">Uncharacterized protein</fullName>
    </submittedName>
</protein>
<dbReference type="AlphaFoldDB" id="F4Q4P1"/>
<evidence type="ECO:0000313" key="1">
    <source>
        <dbReference type="EMBL" id="EGG17050.1"/>
    </source>
</evidence>
<reference evidence="2" key="1">
    <citation type="journal article" date="2011" name="Genome Res.">
        <title>Phylogeny-wide analysis of social amoeba genomes highlights ancient origins for complex intercellular communication.</title>
        <authorList>
            <person name="Heidel A.J."/>
            <person name="Lawal H.M."/>
            <person name="Felder M."/>
            <person name="Schilde C."/>
            <person name="Helps N.R."/>
            <person name="Tunggal B."/>
            <person name="Rivero F."/>
            <person name="John U."/>
            <person name="Schleicher M."/>
            <person name="Eichinger L."/>
            <person name="Platzer M."/>
            <person name="Noegel A.A."/>
            <person name="Schaap P."/>
            <person name="Gloeckner G."/>
        </authorList>
    </citation>
    <scope>NUCLEOTIDE SEQUENCE [LARGE SCALE GENOMIC DNA]</scope>
    <source>
        <strain evidence="2">SH3</strain>
    </source>
</reference>
<name>F4Q4P1_CACFS</name>